<feature type="region of interest" description="Disordered" evidence="14">
    <location>
        <begin position="210"/>
        <end position="267"/>
    </location>
</feature>
<feature type="compositionally biased region" description="Pro residues" evidence="14">
    <location>
        <begin position="3017"/>
        <end position="3044"/>
    </location>
</feature>
<feature type="domain" description="SRCR" evidence="16">
    <location>
        <begin position="4084"/>
        <end position="4173"/>
    </location>
</feature>
<dbReference type="Proteomes" id="UP000613740">
    <property type="component" value="Unassembled WGS sequence"/>
</dbReference>
<evidence type="ECO:0000256" key="5">
    <source>
        <dbReference type="ARBA" id="ARBA00022723"/>
    </source>
</evidence>
<evidence type="ECO:0000256" key="2">
    <source>
        <dbReference type="ARBA" id="ARBA00010147"/>
    </source>
</evidence>
<feature type="domain" description="LysM" evidence="17">
    <location>
        <begin position="2729"/>
        <end position="2773"/>
    </location>
</feature>
<dbReference type="InterPro" id="IPR000742">
    <property type="entry name" value="EGF"/>
</dbReference>
<reference evidence="18" key="1">
    <citation type="journal article" date="2020" name="bioRxiv">
        <title>Comparative genomics of Chlamydomonas.</title>
        <authorList>
            <person name="Craig R.J."/>
            <person name="Hasan A.R."/>
            <person name="Ness R.W."/>
            <person name="Keightley P.D."/>
        </authorList>
    </citation>
    <scope>NUCLEOTIDE SEQUENCE</scope>
    <source>
        <strain evidence="18">CCAP 11/173</strain>
    </source>
</reference>
<feature type="region of interest" description="Disordered" evidence="14">
    <location>
        <begin position="4439"/>
        <end position="4488"/>
    </location>
</feature>
<comment type="subunit">
    <text evidence="3">Homotrimer.</text>
</comment>
<dbReference type="GO" id="GO:0005509">
    <property type="term" value="F:calcium ion binding"/>
    <property type="evidence" value="ECO:0007669"/>
    <property type="project" value="InterPro"/>
</dbReference>
<evidence type="ECO:0000259" key="17">
    <source>
        <dbReference type="PROSITE" id="PS51782"/>
    </source>
</evidence>
<dbReference type="InterPro" id="IPR039417">
    <property type="entry name" value="Peptidase_C1A_papain-like"/>
</dbReference>
<dbReference type="GO" id="GO:0003677">
    <property type="term" value="F:DNA binding"/>
    <property type="evidence" value="ECO:0007669"/>
    <property type="project" value="UniProtKB-KW"/>
</dbReference>
<dbReference type="SMART" id="SM00181">
    <property type="entry name" value="EGF"/>
    <property type="match status" value="3"/>
</dbReference>
<dbReference type="Pfam" id="PF00112">
    <property type="entry name" value="Peptidase_C1"/>
    <property type="match status" value="1"/>
</dbReference>
<evidence type="ECO:0000256" key="4">
    <source>
        <dbReference type="ARBA" id="ARBA00022536"/>
    </source>
</evidence>
<dbReference type="PROSITE" id="PS01187">
    <property type="entry name" value="EGF_CA"/>
    <property type="match status" value="2"/>
</dbReference>
<dbReference type="InterPro" id="IPR000169">
    <property type="entry name" value="Pept_cys_AS"/>
</dbReference>
<dbReference type="GO" id="GO:0008234">
    <property type="term" value="F:cysteine-type peptidase activity"/>
    <property type="evidence" value="ECO:0007669"/>
    <property type="project" value="InterPro"/>
</dbReference>
<feature type="region of interest" description="Disordered" evidence="14">
    <location>
        <begin position="1615"/>
        <end position="1708"/>
    </location>
</feature>
<dbReference type="InterPro" id="IPR038765">
    <property type="entry name" value="Papain-like_cys_pep_sf"/>
</dbReference>
<evidence type="ECO:0000256" key="10">
    <source>
        <dbReference type="ARBA" id="ARBA00023125"/>
    </source>
</evidence>
<accession>A0A836B8W0</accession>
<feature type="compositionally biased region" description="Low complexity" evidence="14">
    <location>
        <begin position="128"/>
        <end position="137"/>
    </location>
</feature>
<dbReference type="InterPro" id="IPR049883">
    <property type="entry name" value="NOTCH1_EGF-like"/>
</dbReference>
<dbReference type="InterPro" id="IPR018097">
    <property type="entry name" value="EGF_Ca-bd_CS"/>
</dbReference>
<dbReference type="GO" id="GO:0042806">
    <property type="term" value="F:fucose binding"/>
    <property type="evidence" value="ECO:0007669"/>
    <property type="project" value="UniProtKB-ARBA"/>
</dbReference>
<dbReference type="GO" id="GO:0001868">
    <property type="term" value="P:regulation of complement activation, lectin pathway"/>
    <property type="evidence" value="ECO:0007669"/>
    <property type="project" value="UniProtKB-ARBA"/>
</dbReference>
<evidence type="ECO:0000259" key="15">
    <source>
        <dbReference type="PROSITE" id="PS50026"/>
    </source>
</evidence>
<evidence type="ECO:0000256" key="1">
    <source>
        <dbReference type="ARBA" id="ARBA00002219"/>
    </source>
</evidence>
<dbReference type="Pfam" id="PF07645">
    <property type="entry name" value="EGF_CA"/>
    <property type="match status" value="2"/>
</dbReference>
<dbReference type="Pfam" id="PF01476">
    <property type="entry name" value="LysM"/>
    <property type="match status" value="1"/>
</dbReference>
<dbReference type="InterPro" id="IPR009030">
    <property type="entry name" value="Growth_fac_rcpt_cys_sf"/>
</dbReference>
<dbReference type="InterPro" id="IPR036772">
    <property type="entry name" value="SRCR-like_dom_sf"/>
</dbReference>
<dbReference type="SMART" id="SM00645">
    <property type="entry name" value="Pept_C1"/>
    <property type="match status" value="1"/>
</dbReference>
<evidence type="ECO:0000256" key="11">
    <source>
        <dbReference type="ARBA" id="ARBA00023157"/>
    </source>
</evidence>
<feature type="region of interest" description="Disordered" evidence="14">
    <location>
        <begin position="2786"/>
        <end position="2815"/>
    </location>
</feature>
<dbReference type="PROSITE" id="PS00010">
    <property type="entry name" value="ASX_HYDROXYL"/>
    <property type="match status" value="2"/>
</dbReference>
<evidence type="ECO:0000313" key="18">
    <source>
        <dbReference type="EMBL" id="KAG2450998.1"/>
    </source>
</evidence>
<dbReference type="CDD" id="cd02248">
    <property type="entry name" value="Peptidase_C1A"/>
    <property type="match status" value="1"/>
</dbReference>
<evidence type="ECO:0000256" key="6">
    <source>
        <dbReference type="ARBA" id="ARBA00022729"/>
    </source>
</evidence>
<dbReference type="SUPFAM" id="SSF57184">
    <property type="entry name" value="Growth factor receptor domain"/>
    <property type="match status" value="2"/>
</dbReference>
<keyword evidence="6" id="KW-0732">Signal</keyword>
<feature type="region of interest" description="Disordered" evidence="14">
    <location>
        <begin position="876"/>
        <end position="940"/>
    </location>
</feature>
<dbReference type="PRINTS" id="PR01217">
    <property type="entry name" value="PRICHEXTENSN"/>
</dbReference>
<dbReference type="CDD" id="cd00054">
    <property type="entry name" value="EGF_CA"/>
    <property type="match status" value="2"/>
</dbReference>
<dbReference type="Gene3D" id="2.60.120.260">
    <property type="entry name" value="Galactose-binding domain-like"/>
    <property type="match status" value="4"/>
</dbReference>
<feature type="compositionally biased region" description="Low complexity" evidence="14">
    <location>
        <begin position="708"/>
        <end position="731"/>
    </location>
</feature>
<sequence length="4516" mass="469188">MASVVVASGEDPQLQILQLQCILDAKNREVELLRKRLASSDQDEQDAVLLQAEVSRLRVAVEKLSQENSVLRAETSAFKHATLASSSPRAGAATASGLLAPAAASASDATASTSSTVRGPGVPGPQAPGGAATSAAGGRLAGWPAAASGGPAPAGAVGGTAPAGGATAAAGAGGAGGSGGGVDADVLVGKLRVLVAGLVAEAVEAHKQSLQPQQQQQLPPQPQQQAPALMSTSQPAAPVARPLQPLQPQPLQPVAGDGSALQQQQQQQQQQQTAVVYSLPSAPGIHILHVLQPPAPAPTPARPLLQLPQPAASTAPAAAAAPSQRQLALSLPAVAEAAGEGGPGSGYTTARSSSSGVSAFGGILVSGGANGPGAASGTGAAVVGGGAAASSGTPAAGAAAPLAGAQEAAAELGAGTGTQAAGDAAASAGGKEAGARLSPTSGGAPAVLELNVDGTAVYVDRAVLEHQQRQYRQQQSAAAGAAAAGAEAGSRTSSGTGGDGVGSSCRLYEMLVERYDSLPRDSQGRPYLSYDPRVFQVLLSYLKERWLFGAAAAACDWPRIIRSLGVSQTYFEQVSEHFGLREVVAPSGGVPLPGYGASALSAAAVPAALASGSPFAARDRASLSSIGASGAYGAGSPLTASPSAPVALGAAQVAAAALPTAVLLAQQQQSLATMQSLRQQFLGGLTGGSSEGALDGSSGVAGGKGSCSPGPGDGAADALPSAPSALGTSPQLPLPPQKQPTEQPPAAVVPFTLPVAVAAQQPQPGADRAEAPGAGVALERAQPIAQAAPPLQLGSAPVVGVAQGPAAAGGTAGSTAAAHNGAVPSMPAPAAETSRVGPATGLSSAVAAEVEQAQQAPGDAAVISGAVSAVPQQQPLLEDGAPTQSPSFLPPLPGSRIPPPPMPQPEQQRVPSQQRADSAAEGEVQEGAADDGPAPARSAAGASEKMAAAVATATTVASAADVAALEAAFASRYRVPNMYAVLAQKQEEEAQAQATAALADETRMLTACDTPSDRIMRGRGGGQMRGQLQAAAAAPNSQRSFRSNEDFIQNSAFTQRYGNVKVPQTHDWRKVEGVLSPPGDQNPCGACWSFAVSHAVEAQINVAVQRAGGTALRLASMQPVACSTEVSGSTGQPRCKDGWVGKAYRYAARHGLAPDELWQKWTANAYVEAQTCPAPVLSNSTAFTDAAYQIVDWESAPATAVALKKVVANQPAVALVHASRDWEPYGGGLFRGNCSGDLGDANHAVLVVGWTEDAWIIKNSWGTDWGEGGYMRLPMDGRACGILNKVTYPVTESVSPDRRGEVLREGFCAGVGKVETSGSDPAVTLRSLATRLNVTLDEMMRVNSHIKGGADAPIESQTNYFIPPCTREVPPPPVPKAACGTTYSIFAAAEPIDALPQGGRRRLAAMAARAADEQHVLYVQDGFQVHPGGPSAQQHHLQQRRLQREEALQAVLERLAARRSGAARRSLLGSSAGIPVDPPVIGMRAQCGSVGTTPKFAANGVCAGITWTCPWFVATGSIDVTYRVIRQAPDGSRSPGGDGIVTLRCSSSSYRLPLLYVEFSTPVVLSGAGADALILQQRNASCGAAASKWVDVAAVTEAGAKSYLYFSPAPEAPCEGNVVASSSPRNSPPVQPPPAPPSPRPPLPPSPAASSPPSPKPSPPSIPPPSPRLSPPSPPTPPPSPASPSPRPPSPSPPPSPPLILYPPPPGDSDVVSRRFSAEYALLTTGIADHRFPAAVNASDRQPTRLLLLRAAFPVLSGPDGSPLVAAALHGQGKVVVIGASSILADIDSYGWAWSSSRRSFTLVSNALGWLAGFGRPLARGDTLNNVAIWTSGLSSSQAASIRNYLRDNGWNTSGAVSLTTIQSRYAAQALPNARGPLSLERLAAFKVLVMTSAELLSSKFTSDIQTYVQQGGSLLVLHNVQIKPFPSVRPGVTFANVYSCNRLLGPMGIVITGATAEAVPSWRPSVPVPATATPDMLLAANSEVAADVLRRYYSGQERRLPVETYEQAVKSMEFAKRLLTPSRQLFPSFFSLLSQVRGPPPPPQLPQLTASSSALGSTAMGAGSARLGPLYTYWLTSPALERIEEGLEEFATVCPPGSHVVGFEGMAWSTRDARPWGATRGGMFTTEFKFQCSDGSLHDTGYATAPRKYKNSVVPLRFPGHQGFEMPHLVANPMFGVPWTEPTCPSGYDAVRARAHSNDEDNYVKPIQLMFRCRGTRYWTSYTAGVGLVNVFRGEEANARFMGFGSGSLSRRSWYIDPEDPVPYRGSQHLQQIQDRLQLEDTPGDVECPAGQVVAGITGLRWVPPITDYSSADESDPYLYPSLTDITDHVTETYNGMYTTRMFRPELSDDIRMNPGYTVVLSANDVVCRPAPPDANANAAPGSGAAALVEHTEEAIMAAPYNSVFLSSVFATGKGADNTTLLTCGDDSMITAVMVASNTASDMNYIAARCSDGSKTTVGDYSPTGSSGGSVVDNPCRLGYDAVKSIGGTVAGGASVSVGGFALRCASPLTSDSSSRSGSSWTRFGAPILSDVGPTDDKYALTEASTNANVEECPAGQRISVLRVTQYQGVVTGVDFYCAPMPPPPKDHSFYDIAVRYGITLSDLFGANPQLDRTRPVLAYNGTVINIPQLCGLPPTQPPVSTIAAACSRWWPLPNITVTGSETCGMIAQSFKLSLLHINDVNGNRCPNASTTIARGTRLCIVPPAAVSSAAGRRRLQQYANTDGDCAAQSTVGVGDTCESIAAVSGVEMADLIDWNRGLRCSSLTIGSILCTKKASALGGIDLSGLVATPPSPPSPPSPPPQPPSPPPRPPARPENTIAYASGYFCNCTSGYVAAEDLQTCLPLINVALRRPAYASSVMEGAPAYRFEPRWAVDGAVNSTDPDISGYFSSGRGDPSPFISIDLGGTYALSHVVLTLRSGYSHRLTGAAIRVGFAPIRGAEDRARLTQNPLCWQQQGNATSDRVQSACAAFGQWVTVVNTGGAFLQIAELEVFAIRQLDTCPEGTVPVGGGCRALTPPSPPSPPASSTPPSPRPAAATSPPPPQAKSGNGTCASSPCGPSPNTCSNIPGAGGYTCTCGANYAKSLIQPETCNSLARNVAQQRAYYTSSSAGRYDEGWVEESCRAPSLIYWTTTFSVGAGLTDGNTDANSVTGMWIPSFSDRDGPWASIDLGAAYAVHKVVLYVGSKDMRCVNKYTGYGGLNATYGSLAYLKNAVVRVGMLPVLFGDYMNRDLPDLRGLEGNHVCAVQLEPVPAGARLELNCSEPVVGRFVSIQQNTFVGNEVLSLTEVEAYGQPAAQCAKGYVTTADGRSCMDEDECRTSAPCGRFPNQCVNLPGNYTCVCAPGWVYYTQASGPSCLARGQVPYPNDELQITSWGANFGPKGKMAFASSVYTMQTENAFVNDGAGSAWAYGPQRAFNGKSNGASWASAYVQWSGYTFQDSWRSAEDDRQPWLSVFLSKPYVVTHVKVYNVPGLMGEYMSSVEVRVGTVGVGSVNATRWIAQNELCGTITAAADPGEVVTVVCKTPLVGRFVSVQKVAPTVRTASSSAAFNGTLTRSLAVAEFEVYGYRAPQCPAGQTFDGVSACAPTKPRPVRYLDIRSLEVRPSGHVWFRTNDNVWTGNSREWTKNDRYDWNYNDPYTPVPVCGTAWDDTAAAAVCRGAGFTGGKARVLGRPTDDNGEIWYAIDNFTCPNATVPYGFCSMIPVDGSCSTWAGVTCNSEKLPGGPQTWTEPPEPQCPSGFNRLPDGSCQDEDECAFNPCGAADNTCTNLKGSYNCTCATGGFAWVSQASGPTCTAVAEVPYANSRRYITSWGADYGLYGKMVFASSAFGLPDEVPYTTTGSATPVYGPARAFNGITDGAIKSVSFNNINGWSTGGSYPDCYRSAANDTKPWLSVFLTRNYVVTHVKIYNAPGNMSDYMSNLEVRVGGVGAGSLNATAFLSQNELCGTVTGPVSSGGVVTVTCTKPLVGRWVTLQKVAPTKRTGASSPTFSESLASTLAVAEFEVYGFQPPVCPRGQTYDGVSAACAPTQPRPVQYLDIRSVEVRPSGHVWFRTNDNVYTGNPREWTKNDRYDWVYNNPYSPVPVCGAGWTDAAAAAVCRGAGYSGGTARILGTPTDSGFGTWIWYGITNFTCPASPFTPYGDCTMVPVEDVKGVDICGKVFAANGINAATACDGPITAGRLPTDGLAWHVSDAVQELRRAQQPPLPVAPWVPAAAEATAAGVGPEVPLVPPDLGQPARRAGGITAACVACRLGCPWSNELQQLAAAAVTIAAGTGGGEATVGQGGAWEPLHQHWSDIRFRSRKFGVYSQSQRVLHREAHRITRGVPMPLVSIGYGNASTGHNSTAIKRPSRGPHKAMQRLLRRCYACSVTMIDEYCTSQVCFNCGLRALRKILPHNGTRRYTVLACNGCGTVWNRDPNAAANIRLITACLEEGLPRPAALEAPSRSGGRGQQHGSEDGGAGGGDAGSGAGDVGEGGEHRRAPCTRAATRAAAAAAAATSAPAAANAAAVQGGGAYG</sequence>
<name>A0A836B8W0_9CHLO</name>
<evidence type="ECO:0000256" key="13">
    <source>
        <dbReference type="SAM" id="Coils"/>
    </source>
</evidence>
<dbReference type="GO" id="GO:0016020">
    <property type="term" value="C:membrane"/>
    <property type="evidence" value="ECO:0007669"/>
    <property type="project" value="InterPro"/>
</dbReference>
<proteinExistence type="inferred from homology"/>
<dbReference type="Pfam" id="PF07282">
    <property type="entry name" value="Cas12f1-like_TNB"/>
    <property type="match status" value="1"/>
</dbReference>
<feature type="domain" description="SRCR" evidence="16">
    <location>
        <begin position="3643"/>
        <end position="3717"/>
    </location>
</feature>
<feature type="region of interest" description="Disordered" evidence="14">
    <location>
        <begin position="110"/>
        <end position="137"/>
    </location>
</feature>
<evidence type="ECO:0000256" key="14">
    <source>
        <dbReference type="SAM" id="MobiDB-lite"/>
    </source>
</evidence>
<dbReference type="InterPro" id="IPR001881">
    <property type="entry name" value="EGF-like_Ca-bd_dom"/>
</dbReference>
<feature type="coiled-coil region" evidence="13">
    <location>
        <begin position="16"/>
        <end position="74"/>
    </location>
</feature>
<dbReference type="InterPro" id="IPR006585">
    <property type="entry name" value="FTP1"/>
</dbReference>
<dbReference type="Gene3D" id="3.10.350.10">
    <property type="entry name" value="LysM domain"/>
    <property type="match status" value="1"/>
</dbReference>
<dbReference type="SMART" id="SM00257">
    <property type="entry name" value="LysM"/>
    <property type="match status" value="2"/>
</dbReference>
<dbReference type="SMART" id="SM00607">
    <property type="entry name" value="FTP"/>
    <property type="match status" value="1"/>
</dbReference>
<dbReference type="SUPFAM" id="SSF54001">
    <property type="entry name" value="Cysteine proteinases"/>
    <property type="match status" value="1"/>
</dbReference>
<evidence type="ECO:0000256" key="12">
    <source>
        <dbReference type="PROSITE-ProRule" id="PRU00076"/>
    </source>
</evidence>
<dbReference type="EMBL" id="JAEHOD010000009">
    <property type="protein sequence ID" value="KAG2450998.1"/>
    <property type="molecule type" value="Genomic_DNA"/>
</dbReference>
<evidence type="ECO:0000256" key="8">
    <source>
        <dbReference type="ARBA" id="ARBA00022737"/>
    </source>
</evidence>
<dbReference type="GO" id="GO:0010185">
    <property type="term" value="P:regulation of cellular defense response"/>
    <property type="evidence" value="ECO:0007669"/>
    <property type="project" value="UniProtKB-ARBA"/>
</dbReference>
<dbReference type="PROSITE" id="PS50026">
    <property type="entry name" value="EGF_3"/>
    <property type="match status" value="2"/>
</dbReference>
<dbReference type="SMART" id="SM00179">
    <property type="entry name" value="EGF_CA"/>
    <property type="match status" value="2"/>
</dbReference>
<evidence type="ECO:0000256" key="9">
    <source>
        <dbReference type="ARBA" id="ARBA00022837"/>
    </source>
</evidence>
<feature type="region of interest" description="Disordered" evidence="14">
    <location>
        <begin position="3009"/>
        <end position="3052"/>
    </location>
</feature>
<keyword evidence="4 12" id="KW-0245">EGF-like domain</keyword>
<evidence type="ECO:0008006" key="20">
    <source>
        <dbReference type="Google" id="ProtNLM"/>
    </source>
</evidence>
<dbReference type="GO" id="GO:0006508">
    <property type="term" value="P:proteolysis"/>
    <property type="evidence" value="ECO:0007669"/>
    <property type="project" value="InterPro"/>
</dbReference>
<keyword evidence="13" id="KW-0175">Coiled coil</keyword>
<dbReference type="OrthoDB" id="551758at2759"/>
<feature type="compositionally biased region" description="Low complexity" evidence="14">
    <location>
        <begin position="110"/>
        <end position="120"/>
    </location>
</feature>
<dbReference type="InterPro" id="IPR018392">
    <property type="entry name" value="LysM"/>
</dbReference>
<dbReference type="Gene3D" id="3.10.250.10">
    <property type="entry name" value="SRCR-like domain"/>
    <property type="match status" value="1"/>
</dbReference>
<dbReference type="PROSITE" id="PS50287">
    <property type="entry name" value="SRCR_2"/>
    <property type="match status" value="2"/>
</dbReference>
<comment type="caution">
    <text evidence="18">The sequence shown here is derived from an EMBL/GenBank/DDBJ whole genome shotgun (WGS) entry which is preliminary data.</text>
</comment>
<dbReference type="Gene3D" id="3.90.70.10">
    <property type="entry name" value="Cysteine proteinases"/>
    <property type="match status" value="1"/>
</dbReference>
<feature type="compositionally biased region" description="Pro residues" evidence="14">
    <location>
        <begin position="888"/>
        <end position="904"/>
    </location>
</feature>
<dbReference type="SUPFAM" id="SSF49785">
    <property type="entry name" value="Galactose-binding domain-like"/>
    <property type="match status" value="4"/>
</dbReference>
<evidence type="ECO:0000256" key="3">
    <source>
        <dbReference type="ARBA" id="ARBA00011233"/>
    </source>
</evidence>
<feature type="compositionally biased region" description="Pro residues" evidence="14">
    <location>
        <begin position="1626"/>
        <end position="1707"/>
    </location>
</feature>
<keyword evidence="9" id="KW-0106">Calcium</keyword>
<dbReference type="PANTHER" id="PTHR45713:SF6">
    <property type="entry name" value="F5_8 TYPE C DOMAIN-CONTAINING PROTEIN"/>
    <property type="match status" value="1"/>
</dbReference>
<comment type="function">
    <text evidence="1">Acts as a defensive agent. Recognizes blood group fucosylated oligosaccharides including A, B, H and Lewis B-type antigens. Does not recognize Lewis A antigen and has low affinity for monovalent haptens.</text>
</comment>
<dbReference type="CDD" id="cd00118">
    <property type="entry name" value="LysM"/>
    <property type="match status" value="1"/>
</dbReference>
<dbReference type="InterPro" id="IPR051941">
    <property type="entry name" value="BG_Antigen-Binding_Lectin"/>
</dbReference>
<evidence type="ECO:0000256" key="7">
    <source>
        <dbReference type="ARBA" id="ARBA00022734"/>
    </source>
</evidence>
<feature type="compositionally biased region" description="Gly residues" evidence="14">
    <location>
        <begin position="4447"/>
        <end position="4473"/>
    </location>
</feature>
<keyword evidence="8" id="KW-0677">Repeat</keyword>
<keyword evidence="11" id="KW-1015">Disulfide bond</keyword>
<keyword evidence="5" id="KW-0479">Metal-binding</keyword>
<evidence type="ECO:0000313" key="19">
    <source>
        <dbReference type="Proteomes" id="UP000613740"/>
    </source>
</evidence>
<gene>
    <name evidence="18" type="ORF">HYH02_004268</name>
</gene>
<dbReference type="Gene3D" id="2.10.25.10">
    <property type="entry name" value="Laminin"/>
    <property type="match status" value="2"/>
</dbReference>
<comment type="caution">
    <text evidence="12">Lacks conserved residue(s) required for the propagation of feature annotation.</text>
</comment>
<comment type="similarity">
    <text evidence="2">Belongs to the fucolectin family.</text>
</comment>
<dbReference type="PROSITE" id="PS51782">
    <property type="entry name" value="LYSM"/>
    <property type="match status" value="1"/>
</dbReference>
<dbReference type="InterPro" id="IPR008979">
    <property type="entry name" value="Galactose-bd-like_sf"/>
</dbReference>
<organism evidence="18 19">
    <name type="scientific">Chlamydomonas schloesseri</name>
    <dbReference type="NCBI Taxonomy" id="2026947"/>
    <lineage>
        <taxon>Eukaryota</taxon>
        <taxon>Viridiplantae</taxon>
        <taxon>Chlorophyta</taxon>
        <taxon>core chlorophytes</taxon>
        <taxon>Chlorophyceae</taxon>
        <taxon>CS clade</taxon>
        <taxon>Chlamydomonadales</taxon>
        <taxon>Chlamydomonadaceae</taxon>
        <taxon>Chlamydomonas</taxon>
    </lineage>
</organism>
<protein>
    <recommendedName>
        <fullName evidence="20">Peptidase C1A papain C-terminal domain-containing protein</fullName>
    </recommendedName>
</protein>
<dbReference type="FunFam" id="2.60.120.260:FF:000163">
    <property type="entry name" value="Predicted protein"/>
    <property type="match status" value="1"/>
</dbReference>
<keyword evidence="10" id="KW-0238">DNA-binding</keyword>
<dbReference type="InterPro" id="IPR001190">
    <property type="entry name" value="SRCR"/>
</dbReference>
<feature type="region of interest" description="Disordered" evidence="14">
    <location>
        <begin position="693"/>
        <end position="745"/>
    </location>
</feature>
<dbReference type="InterPro" id="IPR010095">
    <property type="entry name" value="Cas12f1-like_TNB"/>
</dbReference>
<dbReference type="PROSITE" id="PS00139">
    <property type="entry name" value="THIOL_PROTEASE_CYS"/>
    <property type="match status" value="1"/>
</dbReference>
<feature type="compositionally biased region" description="Low complexity" evidence="14">
    <location>
        <begin position="930"/>
        <end position="940"/>
    </location>
</feature>
<evidence type="ECO:0000259" key="16">
    <source>
        <dbReference type="PROSITE" id="PS50287"/>
    </source>
</evidence>
<dbReference type="SUPFAM" id="SSF54106">
    <property type="entry name" value="LysM domain"/>
    <property type="match status" value="1"/>
</dbReference>
<feature type="compositionally biased region" description="Pro residues" evidence="14">
    <location>
        <begin position="2791"/>
        <end position="2814"/>
    </location>
</feature>
<keyword evidence="19" id="KW-1185">Reference proteome</keyword>
<feature type="domain" description="EGF-like" evidence="15">
    <location>
        <begin position="3750"/>
        <end position="3794"/>
    </location>
</feature>
<dbReference type="PANTHER" id="PTHR45713">
    <property type="entry name" value="FTP DOMAIN-CONTAINING PROTEIN"/>
    <property type="match status" value="1"/>
</dbReference>
<dbReference type="InterPro" id="IPR036779">
    <property type="entry name" value="LysM_dom_sf"/>
</dbReference>
<feature type="domain" description="EGF-like" evidence="15">
    <location>
        <begin position="3313"/>
        <end position="3352"/>
    </location>
</feature>
<dbReference type="InterPro" id="IPR000152">
    <property type="entry name" value="EGF-type_Asp/Asn_hydroxyl_site"/>
</dbReference>
<dbReference type="InterPro" id="IPR000668">
    <property type="entry name" value="Peptidase_C1A_C"/>
</dbReference>
<dbReference type="SUPFAM" id="SSF56487">
    <property type="entry name" value="SRCR-like"/>
    <property type="match status" value="1"/>
</dbReference>
<keyword evidence="7" id="KW-0430">Lectin</keyword>
<feature type="compositionally biased region" description="Low complexity" evidence="14">
    <location>
        <begin position="210"/>
        <end position="244"/>
    </location>
</feature>